<organism evidence="9 10">
    <name type="scientific">Hydrocarboniphaga effusa AP103</name>
    <dbReference type="NCBI Taxonomy" id="1172194"/>
    <lineage>
        <taxon>Bacteria</taxon>
        <taxon>Pseudomonadati</taxon>
        <taxon>Pseudomonadota</taxon>
        <taxon>Gammaproteobacteria</taxon>
        <taxon>Nevskiales</taxon>
        <taxon>Nevskiaceae</taxon>
        <taxon>Hydrocarboniphaga</taxon>
    </lineage>
</organism>
<dbReference type="Pfam" id="PF12002">
    <property type="entry name" value="MgsA_C"/>
    <property type="match status" value="1"/>
</dbReference>
<dbReference type="STRING" id="1172194.WQQ_31790"/>
<keyword evidence="5" id="KW-0547">Nucleotide-binding</keyword>
<dbReference type="GO" id="GO:0017116">
    <property type="term" value="F:single-stranded DNA helicase activity"/>
    <property type="evidence" value="ECO:0007669"/>
    <property type="project" value="TreeGrafter"/>
</dbReference>
<dbReference type="Gene3D" id="1.10.8.60">
    <property type="match status" value="1"/>
</dbReference>
<dbReference type="GO" id="GO:0016887">
    <property type="term" value="F:ATP hydrolysis activity"/>
    <property type="evidence" value="ECO:0007669"/>
    <property type="project" value="InterPro"/>
</dbReference>
<sequence length="456" mass="49713">MTARGSGGSAAGGRRDREAPSSVPLAERMRPRNLDEVAGQGHLLGAGAPLRTLLEAGRPPSMVFWGPPGVGKTTIARLVAQHVEARFLTLSAVLAGVKEIREATQEAKQALEGLHPQRTVLFVDEIHRFNKGQQDALLPFVEDGTVVLIGATTENPSFELNSALLSRLRVFVLRALDEEAILLLLRRALVDPERGLGEPADALPESWLQRMAEAADGDARRSLILLETAVELWRAENRAGTPKKADDALLERLLGRGFRRFDKQGENFYDQISALHKSVRGSDPDAALYWFARMLDGGVDPGYVARRLVRMAVEDIGLADPRAQQLCLDGWDTFERLGSPEGELALAQAVVYLAVAPKSNAVYTAYNTVRALVERTGTLEVPMHIRNAPTKLMKDLGYNQGYRYDHDEDGAVAVGQQFLPDALVGSEFYAPTSRGLEAKIGDKLAQLRAAKRGAGK</sequence>
<evidence type="ECO:0000256" key="1">
    <source>
        <dbReference type="ARBA" id="ARBA00002393"/>
    </source>
</evidence>
<dbReference type="CDD" id="cd00009">
    <property type="entry name" value="AAA"/>
    <property type="match status" value="1"/>
</dbReference>
<evidence type="ECO:0000256" key="5">
    <source>
        <dbReference type="ARBA" id="ARBA00022741"/>
    </source>
</evidence>
<dbReference type="InterPro" id="IPR027417">
    <property type="entry name" value="P-loop_NTPase"/>
</dbReference>
<feature type="region of interest" description="Disordered" evidence="7">
    <location>
        <begin position="1"/>
        <end position="31"/>
    </location>
</feature>
<evidence type="ECO:0000256" key="4">
    <source>
        <dbReference type="ARBA" id="ARBA00022705"/>
    </source>
</evidence>
<proteinExistence type="inferred from homology"/>
<dbReference type="GO" id="GO:0005524">
    <property type="term" value="F:ATP binding"/>
    <property type="evidence" value="ECO:0007669"/>
    <property type="project" value="UniProtKB-KW"/>
</dbReference>
<keyword evidence="6" id="KW-0067">ATP-binding</keyword>
<dbReference type="OrthoDB" id="9778364at2"/>
<dbReference type="Gene3D" id="1.10.3710.10">
    <property type="entry name" value="DNA polymerase III clamp loader subunits, C-terminal domain"/>
    <property type="match status" value="1"/>
</dbReference>
<dbReference type="GO" id="GO:0008047">
    <property type="term" value="F:enzyme activator activity"/>
    <property type="evidence" value="ECO:0007669"/>
    <property type="project" value="TreeGrafter"/>
</dbReference>
<dbReference type="SUPFAM" id="SSF52540">
    <property type="entry name" value="P-loop containing nucleoside triphosphate hydrolases"/>
    <property type="match status" value="1"/>
</dbReference>
<comment type="similarity">
    <text evidence="2">Belongs to the AAA ATPase family. RarA/MGS1/WRNIP1 subfamily.</text>
</comment>
<feature type="compositionally biased region" description="Gly residues" evidence="7">
    <location>
        <begin position="1"/>
        <end position="11"/>
    </location>
</feature>
<dbReference type="PANTHER" id="PTHR13779:SF7">
    <property type="entry name" value="ATPASE WRNIP1"/>
    <property type="match status" value="1"/>
</dbReference>
<dbReference type="PANTHER" id="PTHR13779">
    <property type="entry name" value="WERNER HELICASE-INTERACTING PROTEIN 1 FAMILY MEMBER"/>
    <property type="match status" value="1"/>
</dbReference>
<dbReference type="Gene3D" id="3.40.50.300">
    <property type="entry name" value="P-loop containing nucleotide triphosphate hydrolases"/>
    <property type="match status" value="1"/>
</dbReference>
<dbReference type="GO" id="GO:0003677">
    <property type="term" value="F:DNA binding"/>
    <property type="evidence" value="ECO:0007669"/>
    <property type="project" value="InterPro"/>
</dbReference>
<dbReference type="GO" id="GO:0000731">
    <property type="term" value="P:DNA synthesis involved in DNA repair"/>
    <property type="evidence" value="ECO:0007669"/>
    <property type="project" value="TreeGrafter"/>
</dbReference>
<dbReference type="CDD" id="cd18139">
    <property type="entry name" value="HLD_clamp_RarA"/>
    <property type="match status" value="1"/>
</dbReference>
<dbReference type="FunFam" id="1.10.3710.10:FF:000004">
    <property type="entry name" value="Putative ATPase, AAA family"/>
    <property type="match status" value="1"/>
</dbReference>
<comment type="caution">
    <text evidence="9">The sequence shown here is derived from an EMBL/GenBank/DDBJ whole genome shotgun (WGS) entry which is preliminary data.</text>
</comment>
<dbReference type="InterPro" id="IPR021886">
    <property type="entry name" value="MgsA_C"/>
</dbReference>
<dbReference type="SMART" id="SM00382">
    <property type="entry name" value="AAA"/>
    <property type="match status" value="1"/>
</dbReference>
<accession>I7ZD51</accession>
<evidence type="ECO:0000256" key="6">
    <source>
        <dbReference type="ARBA" id="ARBA00022840"/>
    </source>
</evidence>
<gene>
    <name evidence="9" type="ORF">WQQ_31790</name>
</gene>
<evidence type="ECO:0000313" key="9">
    <source>
        <dbReference type="EMBL" id="EIT69597.1"/>
    </source>
</evidence>
<name>I7ZD51_9GAMM</name>
<protein>
    <recommendedName>
        <fullName evidence="3">Replication-associated recombination protein A</fullName>
    </recommendedName>
</protein>
<dbReference type="InterPro" id="IPR051314">
    <property type="entry name" value="AAA_ATPase_RarA/MGS1/WRNIP1"/>
</dbReference>
<evidence type="ECO:0000313" key="10">
    <source>
        <dbReference type="Proteomes" id="UP000003704"/>
    </source>
</evidence>
<evidence type="ECO:0000259" key="8">
    <source>
        <dbReference type="SMART" id="SM00382"/>
    </source>
</evidence>
<evidence type="ECO:0000256" key="2">
    <source>
        <dbReference type="ARBA" id="ARBA00008959"/>
    </source>
</evidence>
<dbReference type="RefSeq" id="WP_007186118.1">
    <property type="nucleotide sequence ID" value="NZ_AKGD01000002.1"/>
</dbReference>
<dbReference type="PATRIC" id="fig|1172194.4.peg.3081"/>
<dbReference type="InterPro" id="IPR003593">
    <property type="entry name" value="AAA+_ATPase"/>
</dbReference>
<dbReference type="Pfam" id="PF00004">
    <property type="entry name" value="AAA"/>
    <property type="match status" value="1"/>
</dbReference>
<dbReference type="EMBL" id="AKGD01000002">
    <property type="protein sequence ID" value="EIT69597.1"/>
    <property type="molecule type" value="Genomic_DNA"/>
</dbReference>
<dbReference type="InterPro" id="IPR008921">
    <property type="entry name" value="DNA_pol3_clamp-load_cplx_C"/>
</dbReference>
<dbReference type="FunFam" id="3.40.50.300:FF:000137">
    <property type="entry name" value="Replication-associated recombination protein A"/>
    <property type="match status" value="1"/>
</dbReference>
<evidence type="ECO:0000256" key="3">
    <source>
        <dbReference type="ARBA" id="ARBA00020776"/>
    </source>
</evidence>
<dbReference type="Proteomes" id="UP000003704">
    <property type="component" value="Unassembled WGS sequence"/>
</dbReference>
<evidence type="ECO:0000256" key="7">
    <source>
        <dbReference type="SAM" id="MobiDB-lite"/>
    </source>
</evidence>
<reference evidence="9 10" key="1">
    <citation type="journal article" date="2012" name="J. Bacteriol.">
        <title>Genome Sequence of n-Alkane-Degrading Hydrocarboniphaga effusa Strain AP103T (ATCC BAA-332T).</title>
        <authorList>
            <person name="Chang H.K."/>
            <person name="Zylstra G.J."/>
            <person name="Chae J.C."/>
        </authorList>
    </citation>
    <scope>NUCLEOTIDE SEQUENCE [LARGE SCALE GENOMIC DNA]</scope>
    <source>
        <strain evidence="9 10">AP103</strain>
    </source>
</reference>
<dbReference type="AlphaFoldDB" id="I7ZD51"/>
<dbReference type="InterPro" id="IPR032423">
    <property type="entry name" value="AAA_assoc_2"/>
</dbReference>
<comment type="function">
    <text evidence="1">DNA-dependent ATPase that plays important roles in cellular responses to stalled DNA replication processes.</text>
</comment>
<dbReference type="GO" id="GO:0006261">
    <property type="term" value="P:DNA-templated DNA replication"/>
    <property type="evidence" value="ECO:0007669"/>
    <property type="project" value="TreeGrafter"/>
</dbReference>
<dbReference type="Gene3D" id="1.20.272.10">
    <property type="match status" value="1"/>
</dbReference>
<keyword evidence="10" id="KW-1185">Reference proteome</keyword>
<dbReference type="InterPro" id="IPR003959">
    <property type="entry name" value="ATPase_AAA_core"/>
</dbReference>
<keyword evidence="4" id="KW-0235">DNA replication</keyword>
<dbReference type="Pfam" id="PF16193">
    <property type="entry name" value="AAA_assoc_2"/>
    <property type="match status" value="1"/>
</dbReference>
<dbReference type="SUPFAM" id="SSF48019">
    <property type="entry name" value="post-AAA+ oligomerization domain-like"/>
    <property type="match status" value="1"/>
</dbReference>
<feature type="domain" description="AAA+ ATPase" evidence="8">
    <location>
        <begin position="58"/>
        <end position="176"/>
    </location>
</feature>
<dbReference type="FunFam" id="1.20.272.10:FF:000001">
    <property type="entry name" value="Putative AAA family ATPase"/>
    <property type="match status" value="1"/>
</dbReference>